<feature type="compositionally biased region" description="Low complexity" evidence="1">
    <location>
        <begin position="174"/>
        <end position="217"/>
    </location>
</feature>
<dbReference type="EMBL" id="SPMX01000018">
    <property type="protein sequence ID" value="NMQ05235.1"/>
    <property type="molecule type" value="Genomic_DNA"/>
</dbReference>
<sequence length="459" mass="51610">MESREDENQVLRRVLGSFKAGRRLLVINDEAHHCYLPRAKGRDTELDNSETENERAAVWFSGLRACTRRFQVRVVYDLSATPYYLSGSGFPAYSLFPWVVSDFGLIEAIEAGLIKIPFLPIDDSSQAIDEPVLKNLYENCKAELPRKGQRTQRREVQETSVGEAAPNLPAGRCAAATTLSTRRPASSRPSTRTSSASPSSCSRPARAATPSRPNTPRCARCVSATASKSASPTGYRLQTDSDHLAADFTGTPDYCLDTTRLPVETTLGTAVSADRQTMRLKLDELRDQTVIYKLTRDYLRRIHGDEAQRADLRLFQQVRQIVERWYEEKLKVVGEDNPIYKRLVIYEDPQPVVESINRGIVAHAAERERVLPILNHYNPQGSTRHVFGHTSRNTWPTKKSHVNLVVADTGTWVRIEIDAEAFDRLYGFVSHPIPFRAGRRVAVRVVSQFGEESTKVLQP</sequence>
<dbReference type="Proteomes" id="UP000886469">
    <property type="component" value="Unassembled WGS sequence"/>
</dbReference>
<proteinExistence type="predicted"/>
<keyword evidence="3" id="KW-1185">Reference proteome</keyword>
<accession>A0ABX1T9J4</accession>
<organism evidence="2 3">
    <name type="scientific">Candidatus Accumulibacter contiguus</name>
    <dbReference type="NCBI Taxonomy" id="2954381"/>
    <lineage>
        <taxon>Bacteria</taxon>
        <taxon>Pseudomonadati</taxon>
        <taxon>Pseudomonadota</taxon>
        <taxon>Betaproteobacteria</taxon>
        <taxon>Candidatus Accumulibacter</taxon>
    </lineage>
</organism>
<evidence type="ECO:0000313" key="2">
    <source>
        <dbReference type="EMBL" id="NMQ05235.1"/>
    </source>
</evidence>
<feature type="compositionally biased region" description="Basic and acidic residues" evidence="1">
    <location>
        <begin position="145"/>
        <end position="157"/>
    </location>
</feature>
<feature type="region of interest" description="Disordered" evidence="1">
    <location>
        <begin position="145"/>
        <end position="218"/>
    </location>
</feature>
<reference evidence="2" key="1">
    <citation type="submission" date="2019-03" db="EMBL/GenBank/DDBJ databases">
        <title>Metabolic reconstructions from genomes of highly enriched 'Candidatus Accumulibacter' and 'Candidatus Competibacter' bioreactor populations.</title>
        <authorList>
            <person name="Annavajhala M.K."/>
            <person name="Welles L."/>
            <person name="Abbas B."/>
            <person name="Sorokin D."/>
            <person name="Park H."/>
            <person name="Van Loosdrecht M."/>
            <person name="Chandran K."/>
        </authorList>
    </citation>
    <scope>NUCLEOTIDE SEQUENCE</scope>
    <source>
        <strain evidence="2">SBR_L</strain>
    </source>
</reference>
<name>A0ABX1T9J4_9PROT</name>
<evidence type="ECO:0000256" key="1">
    <source>
        <dbReference type="SAM" id="MobiDB-lite"/>
    </source>
</evidence>
<dbReference type="RefSeq" id="WP_169070006.1">
    <property type="nucleotide sequence ID" value="NZ_JAZKUC010000001.1"/>
</dbReference>
<evidence type="ECO:0008006" key="4">
    <source>
        <dbReference type="Google" id="ProtNLM"/>
    </source>
</evidence>
<gene>
    <name evidence="2" type="ORF">E4Q08_08115</name>
</gene>
<protein>
    <recommendedName>
        <fullName evidence="4">Helicase/UvrB N-terminal domain-containing protein</fullName>
    </recommendedName>
</protein>
<evidence type="ECO:0000313" key="3">
    <source>
        <dbReference type="Proteomes" id="UP000886469"/>
    </source>
</evidence>
<comment type="caution">
    <text evidence="2">The sequence shown here is derived from an EMBL/GenBank/DDBJ whole genome shotgun (WGS) entry which is preliminary data.</text>
</comment>